<sequence>MDVQEKRAPVTLDLPRFARAKTFAQRFIKRVLQSLSLANQPSAPSLQIGHDDRGPPRAAFLVQAKEQRAFHDQANGST</sequence>
<keyword evidence="2" id="KW-1185">Reference proteome</keyword>
<dbReference type="Proteomes" id="UP000630142">
    <property type="component" value="Unassembled WGS sequence"/>
</dbReference>
<comment type="caution">
    <text evidence="1">The sequence shown here is derived from an EMBL/GenBank/DDBJ whole genome shotgun (WGS) entry which is preliminary data.</text>
</comment>
<reference evidence="1" key="1">
    <citation type="journal article" date="2014" name="Int. J. Syst. Evol. Microbiol.">
        <title>Complete genome sequence of Corynebacterium casei LMG S-19264T (=DSM 44701T), isolated from a smear-ripened cheese.</title>
        <authorList>
            <consortium name="US DOE Joint Genome Institute (JGI-PGF)"/>
            <person name="Walter F."/>
            <person name="Albersmeier A."/>
            <person name="Kalinowski J."/>
            <person name="Ruckert C."/>
        </authorList>
    </citation>
    <scope>NUCLEOTIDE SEQUENCE</scope>
    <source>
        <strain evidence="1">KCTC 42249</strain>
    </source>
</reference>
<name>A0A8J3DT95_9HYPH</name>
<evidence type="ECO:0000313" key="1">
    <source>
        <dbReference type="EMBL" id="GHD08031.1"/>
    </source>
</evidence>
<proteinExistence type="predicted"/>
<dbReference type="EMBL" id="BMZQ01000001">
    <property type="protein sequence ID" value="GHD08031.1"/>
    <property type="molecule type" value="Genomic_DNA"/>
</dbReference>
<gene>
    <name evidence="1" type="ORF">GCM10016234_07110</name>
</gene>
<protein>
    <submittedName>
        <fullName evidence="1">Uncharacterized protein</fullName>
    </submittedName>
</protein>
<organism evidence="1 2">
    <name type="scientific">Tianweitania populi</name>
    <dbReference type="NCBI Taxonomy" id="1607949"/>
    <lineage>
        <taxon>Bacteria</taxon>
        <taxon>Pseudomonadati</taxon>
        <taxon>Pseudomonadota</taxon>
        <taxon>Alphaproteobacteria</taxon>
        <taxon>Hyphomicrobiales</taxon>
        <taxon>Phyllobacteriaceae</taxon>
        <taxon>Tianweitania</taxon>
    </lineage>
</organism>
<accession>A0A8J3DT95</accession>
<reference evidence="1" key="2">
    <citation type="submission" date="2020-09" db="EMBL/GenBank/DDBJ databases">
        <authorList>
            <person name="Sun Q."/>
            <person name="Kim S."/>
        </authorList>
    </citation>
    <scope>NUCLEOTIDE SEQUENCE</scope>
    <source>
        <strain evidence="1">KCTC 42249</strain>
    </source>
</reference>
<dbReference type="AlphaFoldDB" id="A0A8J3DT95"/>
<evidence type="ECO:0000313" key="2">
    <source>
        <dbReference type="Proteomes" id="UP000630142"/>
    </source>
</evidence>